<proteinExistence type="predicted"/>
<reference evidence="2" key="4">
    <citation type="submission" date="2023-01" db="EMBL/GenBank/DDBJ databases">
        <title>Draft genome sequence of Methylobacterium oxalidis strain NBRC 107715.</title>
        <authorList>
            <person name="Sun Q."/>
            <person name="Mori K."/>
        </authorList>
    </citation>
    <scope>NUCLEOTIDE SEQUENCE</scope>
    <source>
        <strain evidence="2">NBRC 107715</strain>
    </source>
</reference>
<sequence>MINRDTRARSITRRLLSILEEPIPCDPMDQHSQYCELLELESAAQTACVEQWLLDELQIAREAAGEAVLVAASEARRH</sequence>
<dbReference type="Proteomes" id="UP000321960">
    <property type="component" value="Unassembled WGS sequence"/>
</dbReference>
<accession>A0A512J968</accession>
<dbReference type="EMBL" id="BJZU01000105">
    <property type="protein sequence ID" value="GEP06492.1"/>
    <property type="molecule type" value="Genomic_DNA"/>
</dbReference>
<dbReference type="Proteomes" id="UP001156856">
    <property type="component" value="Unassembled WGS sequence"/>
</dbReference>
<organism evidence="1 3">
    <name type="scientific">Methylobacterium oxalidis</name>
    <dbReference type="NCBI Taxonomy" id="944322"/>
    <lineage>
        <taxon>Bacteria</taxon>
        <taxon>Pseudomonadati</taxon>
        <taxon>Pseudomonadota</taxon>
        <taxon>Alphaproteobacteria</taxon>
        <taxon>Hyphomicrobiales</taxon>
        <taxon>Methylobacteriaceae</taxon>
        <taxon>Methylobacterium</taxon>
    </lineage>
</organism>
<protein>
    <submittedName>
        <fullName evidence="1">Uncharacterized protein</fullName>
    </submittedName>
</protein>
<dbReference type="EMBL" id="BSPK01000031">
    <property type="protein sequence ID" value="GLS63930.1"/>
    <property type="molecule type" value="Genomic_DNA"/>
</dbReference>
<gene>
    <name evidence="2" type="ORF">GCM10007888_23110</name>
    <name evidence="1" type="ORF">MOX02_45300</name>
</gene>
<evidence type="ECO:0000313" key="2">
    <source>
        <dbReference type="EMBL" id="GLS63930.1"/>
    </source>
</evidence>
<reference evidence="4" key="2">
    <citation type="journal article" date="2019" name="Int. J. Syst. Evol. Microbiol.">
        <title>The Global Catalogue of Microorganisms (GCM) 10K type strain sequencing project: providing services to taxonomists for standard genome sequencing and annotation.</title>
        <authorList>
            <consortium name="The Broad Institute Genomics Platform"/>
            <consortium name="The Broad Institute Genome Sequencing Center for Infectious Disease"/>
            <person name="Wu L."/>
            <person name="Ma J."/>
        </authorList>
    </citation>
    <scope>NUCLEOTIDE SEQUENCE [LARGE SCALE GENOMIC DNA]</scope>
    <source>
        <strain evidence="4">NBRC 107715</strain>
    </source>
</reference>
<dbReference type="AlphaFoldDB" id="A0A512J968"/>
<reference evidence="2" key="1">
    <citation type="journal article" date="2014" name="Int. J. Syst. Evol. Microbiol.">
        <title>Complete genome of a new Firmicutes species belonging to the dominant human colonic microbiota ('Ruminococcus bicirculans') reveals two chromosomes and a selective capacity to utilize plant glucans.</title>
        <authorList>
            <consortium name="NISC Comparative Sequencing Program"/>
            <person name="Wegmann U."/>
            <person name="Louis P."/>
            <person name="Goesmann A."/>
            <person name="Henrissat B."/>
            <person name="Duncan S.H."/>
            <person name="Flint H.J."/>
        </authorList>
    </citation>
    <scope>NUCLEOTIDE SEQUENCE</scope>
    <source>
        <strain evidence="2">NBRC 107715</strain>
    </source>
</reference>
<comment type="caution">
    <text evidence="1">The sequence shown here is derived from an EMBL/GenBank/DDBJ whole genome shotgun (WGS) entry which is preliminary data.</text>
</comment>
<name>A0A512J968_9HYPH</name>
<evidence type="ECO:0000313" key="4">
    <source>
        <dbReference type="Proteomes" id="UP001156856"/>
    </source>
</evidence>
<evidence type="ECO:0000313" key="1">
    <source>
        <dbReference type="EMBL" id="GEP06492.1"/>
    </source>
</evidence>
<reference evidence="1 3" key="3">
    <citation type="submission" date="2019-07" db="EMBL/GenBank/DDBJ databases">
        <title>Whole genome shotgun sequence of Methylobacterium oxalidis NBRC 107715.</title>
        <authorList>
            <person name="Hosoyama A."/>
            <person name="Uohara A."/>
            <person name="Ohji S."/>
            <person name="Ichikawa N."/>
        </authorList>
    </citation>
    <scope>NUCLEOTIDE SEQUENCE [LARGE SCALE GENOMIC DNA]</scope>
    <source>
        <strain evidence="1 3">NBRC 107715</strain>
    </source>
</reference>
<keyword evidence="4" id="KW-1185">Reference proteome</keyword>
<evidence type="ECO:0000313" key="3">
    <source>
        <dbReference type="Proteomes" id="UP000321960"/>
    </source>
</evidence>